<protein>
    <recommendedName>
        <fullName evidence="4">START-like domain</fullName>
    </recommendedName>
</protein>
<dbReference type="Gene3D" id="3.30.530.20">
    <property type="match status" value="1"/>
</dbReference>
<reference evidence="2" key="1">
    <citation type="submission" date="2024-01" db="EMBL/GenBank/DDBJ databases">
        <authorList>
            <person name="Webb A."/>
        </authorList>
    </citation>
    <scope>NUCLEOTIDE SEQUENCE</scope>
    <source>
        <strain evidence="2">Pm1</strain>
    </source>
</reference>
<feature type="compositionally biased region" description="Acidic residues" evidence="1">
    <location>
        <begin position="8"/>
        <end position="21"/>
    </location>
</feature>
<accession>A0AAV1T027</accession>
<dbReference type="AlphaFoldDB" id="A0AAV1T027"/>
<dbReference type="CDD" id="cd00065">
    <property type="entry name" value="FYVE_like_SF"/>
    <property type="match status" value="1"/>
</dbReference>
<gene>
    <name evidence="2" type="ORF">PM001_LOCUS856</name>
</gene>
<dbReference type="PANTHER" id="PTHR13510:SF44">
    <property type="entry name" value="RABENOSYN-5"/>
    <property type="match status" value="1"/>
</dbReference>
<feature type="compositionally biased region" description="Acidic residues" evidence="1">
    <location>
        <begin position="663"/>
        <end position="682"/>
    </location>
</feature>
<evidence type="ECO:0000313" key="3">
    <source>
        <dbReference type="Proteomes" id="UP001162060"/>
    </source>
</evidence>
<dbReference type="EMBL" id="CAKLBY020000004">
    <property type="protein sequence ID" value="CAK7894674.1"/>
    <property type="molecule type" value="Genomic_DNA"/>
</dbReference>
<comment type="caution">
    <text evidence="2">The sequence shown here is derived from an EMBL/GenBank/DDBJ whole genome shotgun (WGS) entry which is preliminary data.</text>
</comment>
<evidence type="ECO:0000313" key="2">
    <source>
        <dbReference type="EMBL" id="CAK7894674.1"/>
    </source>
</evidence>
<dbReference type="Proteomes" id="UP001162060">
    <property type="component" value="Unassembled WGS sequence"/>
</dbReference>
<evidence type="ECO:0008006" key="4">
    <source>
        <dbReference type="Google" id="ProtNLM"/>
    </source>
</evidence>
<name>A0AAV1T027_9STRA</name>
<evidence type="ECO:0000256" key="1">
    <source>
        <dbReference type="SAM" id="MobiDB-lite"/>
    </source>
</evidence>
<organism evidence="2 3">
    <name type="scientific">Peronospora matthiolae</name>
    <dbReference type="NCBI Taxonomy" id="2874970"/>
    <lineage>
        <taxon>Eukaryota</taxon>
        <taxon>Sar</taxon>
        <taxon>Stramenopiles</taxon>
        <taxon>Oomycota</taxon>
        <taxon>Peronosporomycetes</taxon>
        <taxon>Peronosporales</taxon>
        <taxon>Peronosporaceae</taxon>
        <taxon>Peronospora</taxon>
    </lineage>
</organism>
<dbReference type="InterPro" id="IPR023393">
    <property type="entry name" value="START-like_dom_sf"/>
</dbReference>
<dbReference type="PANTHER" id="PTHR13510">
    <property type="entry name" value="FYVE-FINGER-CONTAINING RAB5 EFFECTOR PROTEIN RABENOSYN-5-RELATED"/>
    <property type="match status" value="1"/>
</dbReference>
<sequence length="764" mass="85647">MQRGSSKEDEDEEDEDEEDEVQSSKTSLFRRAHHSAYSEPTDVQATCRDLRGASQDAVYGSRFLRLPSSCPVFILPQMRQFRSLSLFSQHVAETFLECHHNHAHGDEPAQRAAWPRLDSEEEEATCGRTSRAICSGRFAQVLRGTRPNGQNRWTVSAVPSSELDRPRAIMISDPFPCDRSHLPDLPRMSLSPISAVHWISAATRPAEVRPIGISLSPGCFQATDAHRRQYNALIQNRVNALLQDERHYLERRSRGEPMLDPKQWKQVKKEKDLTFYRRRTHRGRQSRVDITQEEEGGEEEELPEIQRAIDRGYTTLICDGVVKGTIEDMLYGMTASSQDDLLTGFSFRNPPKDCVWLGTVERATPADPFHTADLIWALPKLPPILDQVDVCYLKATGQALDRDGRRYGYVVLHSVHIAQCPAFEAHGISRSKMYFTCLVREPQPGVLKVTVRGIFDLSKKVRMLTGLVSAATTSLMVGLLNAVGIGEAKKLTLLAHRKKRSTIGDVVRPRRQSVCSLCCKRESFFGRVHLFRAHLSTCYICEATVCSNCTRGKNQRIFLGVTRPCSKVDCCPNCVQAAVTMIHVQPSEPEFQVVAEYYLNQPSSSSSELDALFSFNGMKTNASSTLPTNSTSVESLGEYTLEFEDDPFSVALDLPELRRSSGDSEDNNLELEVDTDEVDSGPEAEAGSIESSITVWLGGRHRISIDDEDFIPQTAPDTMYSDRLYANARLAERVDQRLLELNIRVERPYAQTQEVTLLRQGGGG</sequence>
<feature type="region of interest" description="Disordered" evidence="1">
    <location>
        <begin position="659"/>
        <end position="686"/>
    </location>
</feature>
<feature type="region of interest" description="Disordered" evidence="1">
    <location>
        <begin position="1"/>
        <end position="43"/>
    </location>
</feature>
<dbReference type="InterPro" id="IPR052727">
    <property type="entry name" value="Rab4/Rab5_effector"/>
</dbReference>
<proteinExistence type="predicted"/>